<keyword evidence="2" id="KW-0378">Hydrolase</keyword>
<reference evidence="2 3" key="1">
    <citation type="submission" date="2018-12" db="EMBL/GenBank/DDBJ databases">
        <authorList>
            <consortium name="Pathogen Informatics"/>
        </authorList>
    </citation>
    <scope>NUCLEOTIDE SEQUENCE [LARGE SCALE GENOMIC DNA]</scope>
    <source>
        <strain evidence="2 3">NCTC10047</strain>
    </source>
</reference>
<evidence type="ECO:0000313" key="3">
    <source>
        <dbReference type="Proteomes" id="UP000275676"/>
    </source>
</evidence>
<dbReference type="Proteomes" id="UP000275676">
    <property type="component" value="Chromosome"/>
</dbReference>
<dbReference type="InterPro" id="IPR001967">
    <property type="entry name" value="Peptidase_S11_N"/>
</dbReference>
<dbReference type="GO" id="GO:0009002">
    <property type="term" value="F:serine-type D-Ala-D-Ala carboxypeptidase activity"/>
    <property type="evidence" value="ECO:0007669"/>
    <property type="project" value="InterPro"/>
</dbReference>
<name>A0A3S4K3C2_SALER</name>
<dbReference type="GO" id="GO:0006508">
    <property type="term" value="P:proteolysis"/>
    <property type="evidence" value="ECO:0007669"/>
    <property type="project" value="InterPro"/>
</dbReference>
<dbReference type="EMBL" id="LR134156">
    <property type="protein sequence ID" value="VEA76251.1"/>
    <property type="molecule type" value="Genomic_DNA"/>
</dbReference>
<gene>
    <name evidence="2" type="primary">pbpG_2</name>
    <name evidence="2" type="ORF">NCTC10047_02115</name>
</gene>
<dbReference type="InterPro" id="IPR012338">
    <property type="entry name" value="Beta-lactam/transpept-like"/>
</dbReference>
<organism evidence="2 3">
    <name type="scientific">Salmonella enterica subsp. arizonae</name>
    <dbReference type="NCBI Taxonomy" id="59203"/>
    <lineage>
        <taxon>Bacteria</taxon>
        <taxon>Pseudomonadati</taxon>
        <taxon>Pseudomonadota</taxon>
        <taxon>Gammaproteobacteria</taxon>
        <taxon>Enterobacterales</taxon>
        <taxon>Enterobacteriaceae</taxon>
        <taxon>Salmonella</taxon>
    </lineage>
</organism>
<accession>A0A3S4K3C2</accession>
<dbReference type="EC" id="3.4.21.-" evidence="2"/>
<dbReference type="AlphaFoldDB" id="A0A3S4K3C2"/>
<protein>
    <submittedName>
        <fullName evidence="2">Penicillin-binding protein</fullName>
        <ecNumber evidence="2">3.4.-.-</ecNumber>
        <ecNumber evidence="2">3.4.21.-</ecNumber>
    </submittedName>
</protein>
<proteinExistence type="predicted"/>
<dbReference type="EC" id="3.4.-.-" evidence="2"/>
<feature type="domain" description="Peptidase S11 D-alanyl-D-alanine carboxypeptidase A N-terminal" evidence="1">
    <location>
        <begin position="4"/>
        <end position="95"/>
    </location>
</feature>
<dbReference type="SUPFAM" id="SSF56601">
    <property type="entry name" value="beta-lactamase/transpeptidase-like"/>
    <property type="match status" value="1"/>
</dbReference>
<evidence type="ECO:0000259" key="1">
    <source>
        <dbReference type="Pfam" id="PF00768"/>
    </source>
</evidence>
<dbReference type="Pfam" id="PF00768">
    <property type="entry name" value="Peptidase_S11"/>
    <property type="match status" value="1"/>
</dbReference>
<evidence type="ECO:0000313" key="2">
    <source>
        <dbReference type="EMBL" id="VEA76251.1"/>
    </source>
</evidence>
<dbReference type="Gene3D" id="3.40.710.10">
    <property type="entry name" value="DD-peptidase/beta-lactamase superfamily"/>
    <property type="match status" value="1"/>
</dbReference>
<sequence>MSIHNVSTARDLTKLLIATKQYPLIGQLSTTREDMATFSHPAYTLPFRNTNHLVYRDNWNIQLTKTGFTNAAGHCLVMRTVINNKPVALVVMDAFGNIPTLRTPVACVHGLKPVKSCPFRLPR</sequence>